<proteinExistence type="predicted"/>
<keyword evidence="1" id="KW-0812">Transmembrane</keyword>
<feature type="transmembrane region" description="Helical" evidence="1">
    <location>
        <begin position="47"/>
        <end position="68"/>
    </location>
</feature>
<organism evidence="2 3">
    <name type="scientific">Phaseolus angularis</name>
    <name type="common">Azuki bean</name>
    <name type="synonym">Vigna angularis</name>
    <dbReference type="NCBI Taxonomy" id="3914"/>
    <lineage>
        <taxon>Eukaryota</taxon>
        <taxon>Viridiplantae</taxon>
        <taxon>Streptophyta</taxon>
        <taxon>Embryophyta</taxon>
        <taxon>Tracheophyta</taxon>
        <taxon>Spermatophyta</taxon>
        <taxon>Magnoliopsida</taxon>
        <taxon>eudicotyledons</taxon>
        <taxon>Gunneridae</taxon>
        <taxon>Pentapetalae</taxon>
        <taxon>rosids</taxon>
        <taxon>fabids</taxon>
        <taxon>Fabales</taxon>
        <taxon>Fabaceae</taxon>
        <taxon>Papilionoideae</taxon>
        <taxon>50 kb inversion clade</taxon>
        <taxon>NPAAA clade</taxon>
        <taxon>indigoferoid/millettioid clade</taxon>
        <taxon>Phaseoleae</taxon>
        <taxon>Vigna</taxon>
    </lineage>
</organism>
<dbReference type="EMBL" id="JABFOF010000007">
    <property type="protein sequence ID" value="KAG2391521.1"/>
    <property type="molecule type" value="Genomic_DNA"/>
</dbReference>
<keyword evidence="1" id="KW-0472">Membrane</keyword>
<reference evidence="2 3" key="1">
    <citation type="submission" date="2020-05" db="EMBL/GenBank/DDBJ databases">
        <title>Vigna angularis (adzuki bean) Var. LongXiaoDou No. 4 denovo assembly.</title>
        <authorList>
            <person name="Xiang H."/>
        </authorList>
    </citation>
    <scope>NUCLEOTIDE SEQUENCE [LARGE SCALE GENOMIC DNA]</scope>
    <source>
        <tissue evidence="2">Leaf</tissue>
    </source>
</reference>
<accession>A0A8T0K370</accession>
<evidence type="ECO:0000313" key="2">
    <source>
        <dbReference type="EMBL" id="KAG2391521.1"/>
    </source>
</evidence>
<evidence type="ECO:0000256" key="1">
    <source>
        <dbReference type="SAM" id="Phobius"/>
    </source>
</evidence>
<name>A0A8T0K370_PHAAN</name>
<protein>
    <submittedName>
        <fullName evidence="2">Uncharacterized protein</fullName>
    </submittedName>
</protein>
<dbReference type="Proteomes" id="UP000743370">
    <property type="component" value="Unassembled WGS sequence"/>
</dbReference>
<dbReference type="AlphaFoldDB" id="A0A8T0K370"/>
<sequence>MRAYSSFIADQMRSATMGYRESRCKIIKALSHKHCTSHSFSASNCRFVLMVVTVAWWLEGLVVACFVLRWRRRLGFHGGGIRHYTTDIRAASTPVRCLVEILPLEELFVTTFFLLLPPSIFTTFHESQPPHHCITSQLST</sequence>
<evidence type="ECO:0000313" key="3">
    <source>
        <dbReference type="Proteomes" id="UP000743370"/>
    </source>
</evidence>
<comment type="caution">
    <text evidence="2">The sequence shown here is derived from an EMBL/GenBank/DDBJ whole genome shotgun (WGS) entry which is preliminary data.</text>
</comment>
<gene>
    <name evidence="2" type="ORF">HKW66_Vig0127180</name>
</gene>
<keyword evidence="1" id="KW-1133">Transmembrane helix</keyword>